<keyword evidence="6" id="KW-1185">Reference proteome</keyword>
<keyword evidence="2" id="KW-0812">Transmembrane</keyword>
<name>A0AAW1QQ95_9CHLO</name>
<dbReference type="Pfam" id="PF00534">
    <property type="entry name" value="Glycos_transf_1"/>
    <property type="match status" value="1"/>
</dbReference>
<reference evidence="5 6" key="1">
    <citation type="journal article" date="2024" name="Nat. Commun.">
        <title>Phylogenomics reveals the evolutionary origins of lichenization in chlorophyte algae.</title>
        <authorList>
            <person name="Puginier C."/>
            <person name="Libourel C."/>
            <person name="Otte J."/>
            <person name="Skaloud P."/>
            <person name="Haon M."/>
            <person name="Grisel S."/>
            <person name="Petersen M."/>
            <person name="Berrin J.G."/>
            <person name="Delaux P.M."/>
            <person name="Dal Grande F."/>
            <person name="Keller J."/>
        </authorList>
    </citation>
    <scope>NUCLEOTIDE SEQUENCE [LARGE SCALE GENOMIC DNA]</scope>
    <source>
        <strain evidence="5 6">SAG 2043</strain>
    </source>
</reference>
<gene>
    <name evidence="5" type="ORF">WJX72_001700</name>
</gene>
<evidence type="ECO:0000313" key="5">
    <source>
        <dbReference type="EMBL" id="KAK9823296.1"/>
    </source>
</evidence>
<dbReference type="InterPro" id="IPR050194">
    <property type="entry name" value="Glycosyltransferase_grp1"/>
</dbReference>
<dbReference type="Gene3D" id="3.40.50.2000">
    <property type="entry name" value="Glycogen Phosphorylase B"/>
    <property type="match status" value="2"/>
</dbReference>
<dbReference type="GO" id="GO:0016757">
    <property type="term" value="F:glycosyltransferase activity"/>
    <property type="evidence" value="ECO:0007669"/>
    <property type="project" value="UniProtKB-KW"/>
</dbReference>
<dbReference type="InterPro" id="IPR001296">
    <property type="entry name" value="Glyco_trans_1"/>
</dbReference>
<feature type="transmembrane region" description="Helical" evidence="2">
    <location>
        <begin position="368"/>
        <end position="397"/>
    </location>
</feature>
<keyword evidence="2" id="KW-1133">Transmembrane helix</keyword>
<dbReference type="AlphaFoldDB" id="A0AAW1QQ95"/>
<keyword evidence="1" id="KW-0808">Transferase</keyword>
<evidence type="ECO:0000256" key="1">
    <source>
        <dbReference type="ARBA" id="ARBA00022676"/>
    </source>
</evidence>
<comment type="caution">
    <text evidence="5">The sequence shown here is derived from an EMBL/GenBank/DDBJ whole genome shotgun (WGS) entry which is preliminary data.</text>
</comment>
<protein>
    <submittedName>
        <fullName evidence="5">Uncharacterized protein</fullName>
    </submittedName>
</protein>
<evidence type="ECO:0000256" key="2">
    <source>
        <dbReference type="SAM" id="Phobius"/>
    </source>
</evidence>
<dbReference type="PANTHER" id="PTHR45947:SF3">
    <property type="entry name" value="SULFOQUINOVOSYL TRANSFERASE SQD2"/>
    <property type="match status" value="1"/>
</dbReference>
<evidence type="ECO:0000259" key="3">
    <source>
        <dbReference type="Pfam" id="PF00534"/>
    </source>
</evidence>
<dbReference type="PANTHER" id="PTHR45947">
    <property type="entry name" value="SULFOQUINOVOSYL TRANSFERASE SQD2"/>
    <property type="match status" value="1"/>
</dbReference>
<accession>A0AAW1QQ95</accession>
<feature type="domain" description="Glycosyltransferase subfamily 4-like N-terminal" evidence="4">
    <location>
        <begin position="8"/>
        <end position="167"/>
    </location>
</feature>
<dbReference type="InterPro" id="IPR028098">
    <property type="entry name" value="Glyco_trans_4-like_N"/>
</dbReference>
<dbReference type="CDD" id="cd03814">
    <property type="entry name" value="GT4-like"/>
    <property type="match status" value="1"/>
</dbReference>
<evidence type="ECO:0000313" key="6">
    <source>
        <dbReference type="Proteomes" id="UP001489004"/>
    </source>
</evidence>
<feature type="domain" description="Glycosyl transferase family 1" evidence="3">
    <location>
        <begin position="187"/>
        <end position="336"/>
    </location>
</feature>
<dbReference type="EMBL" id="JALJOR010000002">
    <property type="protein sequence ID" value="KAK9823296.1"/>
    <property type="molecule type" value="Genomic_DNA"/>
</dbReference>
<organism evidence="5 6">
    <name type="scientific">[Myrmecia] bisecta</name>
    <dbReference type="NCBI Taxonomy" id="41462"/>
    <lineage>
        <taxon>Eukaryota</taxon>
        <taxon>Viridiplantae</taxon>
        <taxon>Chlorophyta</taxon>
        <taxon>core chlorophytes</taxon>
        <taxon>Trebouxiophyceae</taxon>
        <taxon>Trebouxiales</taxon>
        <taxon>Trebouxiaceae</taxon>
        <taxon>Myrmecia</taxon>
    </lineage>
</organism>
<keyword evidence="1" id="KW-0328">Glycosyltransferase</keyword>
<dbReference type="SUPFAM" id="SSF53756">
    <property type="entry name" value="UDP-Glycosyltransferase/glycogen phosphorylase"/>
    <property type="match status" value="1"/>
</dbReference>
<evidence type="ECO:0000259" key="4">
    <source>
        <dbReference type="Pfam" id="PF13439"/>
    </source>
</evidence>
<proteinExistence type="predicted"/>
<dbReference type="Proteomes" id="UP001489004">
    <property type="component" value="Unassembled WGS sequence"/>
</dbReference>
<dbReference type="Pfam" id="PF13439">
    <property type="entry name" value="Glyco_transf_4"/>
    <property type="match status" value="1"/>
</dbReference>
<keyword evidence="2" id="KW-0472">Membrane</keyword>
<sequence length="414" mass="46099">MKNRFECLIKGLRDLGDDVQVFTPCVSPPKEYHGAKVTGVLGFRLPFYKSPTLLLSLGLSIRVFWHLIMSRPDVIHVSSPGLIVFAAILYAKMLDLPLVVSYHTHIPEYIPKYTWKGLVSPMWSIIRFCTRMADLTLVTSLAMKQELTANRCTAGKIDVWQRGVDTHVFNPRFRSPAMRARMTDGNPDAPILTYIGRLGAEKNLYALKGILGRLPGARLCFVGDGPERQQLEQHFAGMPVTFTGMLQGEDLSAAYASADVFMMPSESETLGFVVLEAMASGLPVVAVAAGGLTDIINRPGTTGYLYPPGDYDRAVELTQQLLQSQERRQTIGAAARAEVERWGWGAATRRLRDQQYMRAIRKNLAKRWFGWVAIRYTIARGLQNLFSAVLAVVAWIAARLDYARPYRAQAAISS</sequence>